<comment type="caution">
    <text evidence="5">The sequence shown here is derived from an EMBL/GenBank/DDBJ whole genome shotgun (WGS) entry which is preliminary data.</text>
</comment>
<dbReference type="GO" id="GO:0003677">
    <property type="term" value="F:DNA binding"/>
    <property type="evidence" value="ECO:0007669"/>
    <property type="project" value="UniProtKB-KW"/>
</dbReference>
<evidence type="ECO:0000256" key="3">
    <source>
        <dbReference type="ARBA" id="ARBA00023163"/>
    </source>
</evidence>
<proteinExistence type="predicted"/>
<dbReference type="PANTHER" id="PTHR44688:SF25">
    <property type="entry name" value="HTH LUXR-TYPE DOMAIN-CONTAINING PROTEIN"/>
    <property type="match status" value="1"/>
</dbReference>
<protein>
    <submittedName>
        <fullName evidence="5">DNA-binding NarL/FixJ family response regulator</fullName>
    </submittedName>
</protein>
<evidence type="ECO:0000256" key="1">
    <source>
        <dbReference type="ARBA" id="ARBA00023015"/>
    </source>
</evidence>
<dbReference type="InterPro" id="IPR036388">
    <property type="entry name" value="WH-like_DNA-bd_sf"/>
</dbReference>
<dbReference type="InterPro" id="IPR016032">
    <property type="entry name" value="Sig_transdc_resp-reg_C-effctor"/>
</dbReference>
<dbReference type="EMBL" id="JACHIP010000009">
    <property type="protein sequence ID" value="MBB5060118.1"/>
    <property type="molecule type" value="Genomic_DNA"/>
</dbReference>
<keyword evidence="1" id="KW-0805">Transcription regulation</keyword>
<organism evidence="5 6">
    <name type="scientific">Granulicella aggregans</name>
    <dbReference type="NCBI Taxonomy" id="474949"/>
    <lineage>
        <taxon>Bacteria</taxon>
        <taxon>Pseudomonadati</taxon>
        <taxon>Acidobacteriota</taxon>
        <taxon>Terriglobia</taxon>
        <taxon>Terriglobales</taxon>
        <taxon>Acidobacteriaceae</taxon>
        <taxon>Granulicella</taxon>
    </lineage>
</organism>
<evidence type="ECO:0000313" key="6">
    <source>
        <dbReference type="Proteomes" id="UP000540989"/>
    </source>
</evidence>
<dbReference type="PRINTS" id="PR00038">
    <property type="entry name" value="HTHLUXR"/>
</dbReference>
<evidence type="ECO:0000259" key="4">
    <source>
        <dbReference type="PROSITE" id="PS50043"/>
    </source>
</evidence>
<dbReference type="CDD" id="cd06170">
    <property type="entry name" value="LuxR_C_like"/>
    <property type="match status" value="1"/>
</dbReference>
<keyword evidence="3" id="KW-0804">Transcription</keyword>
<dbReference type="InterPro" id="IPR000792">
    <property type="entry name" value="Tscrpt_reg_LuxR_C"/>
</dbReference>
<accession>A0A7W7ZI21</accession>
<keyword evidence="6" id="KW-1185">Reference proteome</keyword>
<keyword evidence="2 5" id="KW-0238">DNA-binding</keyword>
<dbReference type="PROSITE" id="PS50043">
    <property type="entry name" value="HTH_LUXR_2"/>
    <property type="match status" value="1"/>
</dbReference>
<evidence type="ECO:0000256" key="2">
    <source>
        <dbReference type="ARBA" id="ARBA00023125"/>
    </source>
</evidence>
<feature type="domain" description="HTH luxR-type" evidence="4">
    <location>
        <begin position="1"/>
        <end position="59"/>
    </location>
</feature>
<name>A0A7W7ZI21_9BACT</name>
<gene>
    <name evidence="5" type="ORF">HDF16_004854</name>
</gene>
<reference evidence="5 6" key="1">
    <citation type="submission" date="2020-08" db="EMBL/GenBank/DDBJ databases">
        <title>Genomic Encyclopedia of Type Strains, Phase IV (KMG-V): Genome sequencing to study the core and pangenomes of soil and plant-associated prokaryotes.</title>
        <authorList>
            <person name="Whitman W."/>
        </authorList>
    </citation>
    <scope>NUCLEOTIDE SEQUENCE [LARGE SCALE GENOMIC DNA]</scope>
    <source>
        <strain evidence="5 6">M8UP14</strain>
    </source>
</reference>
<dbReference type="RefSeq" id="WP_221313050.1">
    <property type="nucleotide sequence ID" value="NZ_JACHIP010000009.1"/>
</dbReference>
<dbReference type="Gene3D" id="1.10.10.10">
    <property type="entry name" value="Winged helix-like DNA-binding domain superfamily/Winged helix DNA-binding domain"/>
    <property type="match status" value="1"/>
</dbReference>
<dbReference type="Proteomes" id="UP000540989">
    <property type="component" value="Unassembled WGS sequence"/>
</dbReference>
<evidence type="ECO:0000313" key="5">
    <source>
        <dbReference type="EMBL" id="MBB5060118.1"/>
    </source>
</evidence>
<dbReference type="SUPFAM" id="SSF46894">
    <property type="entry name" value="C-terminal effector domain of the bipartite response regulators"/>
    <property type="match status" value="1"/>
</dbReference>
<dbReference type="PANTHER" id="PTHR44688">
    <property type="entry name" value="DNA-BINDING TRANSCRIPTIONAL ACTIVATOR DEVR_DOSR"/>
    <property type="match status" value="1"/>
</dbReference>
<sequence>MTTREIQVLRLVAGRHSNKLTAARLTVSEDAVKNHMSSILTKLSANDRTHAVTIAMRRGFLDG</sequence>
<dbReference type="GO" id="GO:0006355">
    <property type="term" value="P:regulation of DNA-templated transcription"/>
    <property type="evidence" value="ECO:0007669"/>
    <property type="project" value="InterPro"/>
</dbReference>
<dbReference type="Pfam" id="PF00196">
    <property type="entry name" value="GerE"/>
    <property type="match status" value="1"/>
</dbReference>
<dbReference type="SMART" id="SM00421">
    <property type="entry name" value="HTH_LUXR"/>
    <property type="match status" value="1"/>
</dbReference>
<dbReference type="AlphaFoldDB" id="A0A7W7ZI21"/>